<dbReference type="Proteomes" id="UP000184330">
    <property type="component" value="Unassembled WGS sequence"/>
</dbReference>
<keyword evidence="2" id="KW-1185">Reference proteome</keyword>
<dbReference type="AlphaFoldDB" id="A0A1L7X628"/>
<proteinExistence type="predicted"/>
<dbReference type="OrthoDB" id="3558677at2759"/>
<name>A0A1L7X628_9HELO</name>
<gene>
    <name evidence="1" type="ORF">PAC_10351</name>
</gene>
<dbReference type="EMBL" id="FJOG01000016">
    <property type="protein sequence ID" value="CZR60455.1"/>
    <property type="molecule type" value="Genomic_DNA"/>
</dbReference>
<dbReference type="Pfam" id="PF12013">
    <property type="entry name" value="OrsD"/>
    <property type="match status" value="1"/>
</dbReference>
<evidence type="ECO:0000313" key="2">
    <source>
        <dbReference type="Proteomes" id="UP000184330"/>
    </source>
</evidence>
<evidence type="ECO:0000313" key="1">
    <source>
        <dbReference type="EMBL" id="CZR60455.1"/>
    </source>
</evidence>
<organism evidence="1 2">
    <name type="scientific">Phialocephala subalpina</name>
    <dbReference type="NCBI Taxonomy" id="576137"/>
    <lineage>
        <taxon>Eukaryota</taxon>
        <taxon>Fungi</taxon>
        <taxon>Dikarya</taxon>
        <taxon>Ascomycota</taxon>
        <taxon>Pezizomycotina</taxon>
        <taxon>Leotiomycetes</taxon>
        <taxon>Helotiales</taxon>
        <taxon>Mollisiaceae</taxon>
        <taxon>Phialocephala</taxon>
        <taxon>Phialocephala fortinii species complex</taxon>
    </lineage>
</organism>
<accession>A0A1L7X628</accession>
<reference evidence="1 2" key="1">
    <citation type="submission" date="2016-03" db="EMBL/GenBank/DDBJ databases">
        <authorList>
            <person name="Ploux O."/>
        </authorList>
    </citation>
    <scope>NUCLEOTIDE SEQUENCE [LARGE SCALE GENOMIC DNA]</scope>
    <source>
        <strain evidence="1 2">UAMH 11012</strain>
    </source>
</reference>
<protein>
    <recommendedName>
        <fullName evidence="3">C2H2-type domain-containing protein</fullName>
    </recommendedName>
</protein>
<dbReference type="InterPro" id="IPR022698">
    <property type="entry name" value="OrsD"/>
</dbReference>
<evidence type="ECO:0008006" key="3">
    <source>
        <dbReference type="Google" id="ProtNLM"/>
    </source>
</evidence>
<sequence>MSTCPNVVLFQKNDESIANAAHSTPIPISKLPDSLTPYLVLLDEPSDLPVCRECQAAILPKSLLDHLRKHHQLPVELRRDVRSLVAILPPLNFSDMPTRPNDSAPIEVLRVVVAFQCKQCSFIRRDLTDVRKHINKEHKMSAAGSYEEIQAQSWFGGSKAVYWRVCAKEPCRRLIMEISPCVWGLLGRGWGHMQPRNWPREEEQDAELPSRTI</sequence>